<evidence type="ECO:0000313" key="4">
    <source>
        <dbReference type="Proteomes" id="UP001243757"/>
    </source>
</evidence>
<dbReference type="RefSeq" id="WP_284483200.1">
    <property type="nucleotide sequence ID" value="NZ_JASNJD010000027.1"/>
</dbReference>
<reference evidence="3 4" key="1">
    <citation type="submission" date="2023-05" db="EMBL/GenBank/DDBJ databases">
        <title>Pseudodonghicola sp. nov.</title>
        <authorList>
            <person name="Huang J."/>
        </authorList>
    </citation>
    <scope>NUCLEOTIDE SEQUENCE [LARGE SCALE GENOMIC DNA]</scope>
    <source>
        <strain evidence="3 4">IC7</strain>
    </source>
</reference>
<evidence type="ECO:0000259" key="2">
    <source>
        <dbReference type="Pfam" id="PF09994"/>
    </source>
</evidence>
<keyword evidence="4" id="KW-1185">Reference proteome</keyword>
<dbReference type="PANTHER" id="PTHR33840">
    <property type="match status" value="1"/>
</dbReference>
<protein>
    <submittedName>
        <fullName evidence="3">DUF2235 domain-containing protein</fullName>
    </submittedName>
</protein>
<dbReference type="InterPro" id="IPR018712">
    <property type="entry name" value="Tle1-like_cat"/>
</dbReference>
<evidence type="ECO:0000256" key="1">
    <source>
        <dbReference type="SAM" id="Phobius"/>
    </source>
</evidence>
<keyword evidence="1" id="KW-0472">Membrane</keyword>
<gene>
    <name evidence="3" type="ORF">QO033_23060</name>
</gene>
<feature type="domain" description="T6SS Phospholipase effector Tle1-like catalytic" evidence="2">
    <location>
        <begin position="3"/>
        <end position="211"/>
    </location>
</feature>
<feature type="transmembrane region" description="Helical" evidence="1">
    <location>
        <begin position="217"/>
        <end position="239"/>
    </location>
</feature>
<name>A0ABT7F7K1_9RHOB</name>
<feature type="domain" description="T6SS Phospholipase effector Tle1-like catalytic" evidence="2">
    <location>
        <begin position="298"/>
        <end position="380"/>
    </location>
</feature>
<keyword evidence="1" id="KW-0812">Transmembrane</keyword>
<evidence type="ECO:0000313" key="3">
    <source>
        <dbReference type="EMBL" id="MDK3020568.1"/>
    </source>
</evidence>
<sequence length="484" mass="54228">MVKNICIFSDGTGQMGGARPDQRLSNVYKMYRAMRPGPDSPISSKDQVAFYDPGLGTGERGGFFGRIKPILESAVGTGIDHNIIDCYEQIIAHYEPGDRVLLFGFSRGAYTVRALANVMNLCGVPTQMPDGSPVPRHGPGLRKIAKDAVKFVYDHGAGKPRGQDPYFKNREELGKRFRKKYSSFPIEGEDNQGNVQPTFIGVFETVASLRTALVRTLVWGVTFGVGAAFAAGVAFGWSWLSVVPLGVLLAALLWQLGSLLLDNFKYFSDDPDRKLKLWRPTDWPQILKTGHFAAWNKRNYDKWLDPDVQHARHAMAIDEDRADFPRVGWASKAAAIETKDREPKWLKQVWFPGCHSDIGGSYPEAESRLSDIALDWMVDELKDCVPSIQINENVLNRAPDPLGLQHREDAMVAFGPLRIRWKKGIRAVGDDFPLHPSVEERMRAKAVAQCGEVKPYRPAQLKERRDLKSYYDESTALTHPTTPR</sequence>
<dbReference type="EMBL" id="JASNJD010000027">
    <property type="protein sequence ID" value="MDK3020568.1"/>
    <property type="molecule type" value="Genomic_DNA"/>
</dbReference>
<dbReference type="PANTHER" id="PTHR33840:SF1">
    <property type="entry name" value="TLE1 PHOSPHOLIPASE DOMAIN-CONTAINING PROTEIN"/>
    <property type="match status" value="1"/>
</dbReference>
<comment type="caution">
    <text evidence="3">The sequence shown here is derived from an EMBL/GenBank/DDBJ whole genome shotgun (WGS) entry which is preliminary data.</text>
</comment>
<keyword evidence="1" id="KW-1133">Transmembrane helix</keyword>
<organism evidence="3 4">
    <name type="scientific">Pseudodonghicola flavimaris</name>
    <dbReference type="NCBI Taxonomy" id="3050036"/>
    <lineage>
        <taxon>Bacteria</taxon>
        <taxon>Pseudomonadati</taxon>
        <taxon>Pseudomonadota</taxon>
        <taxon>Alphaproteobacteria</taxon>
        <taxon>Rhodobacterales</taxon>
        <taxon>Paracoccaceae</taxon>
        <taxon>Pseudodonghicola</taxon>
    </lineage>
</organism>
<dbReference type="Proteomes" id="UP001243757">
    <property type="component" value="Unassembled WGS sequence"/>
</dbReference>
<proteinExistence type="predicted"/>
<accession>A0ABT7F7K1</accession>
<dbReference type="Pfam" id="PF09994">
    <property type="entry name" value="T6SS_Tle1-like_cat"/>
    <property type="match status" value="2"/>
</dbReference>